<evidence type="ECO:0000313" key="3">
    <source>
        <dbReference type="Proteomes" id="UP000053815"/>
    </source>
</evidence>
<sequence>MRASIAFSAALALVASSVSAAPSSRATTDCNPSYNVPSSTPCFTACNVAAGQTWVPGWTMDSTSPLFIDSLSLMCTKTGPNYIKFMTAAGTCMAKCTGDDPESFNNEFAGACAWWAVHKNDTCASA</sequence>
<feature type="signal peptide" evidence="1">
    <location>
        <begin position="1"/>
        <end position="20"/>
    </location>
</feature>
<gene>
    <name evidence="2" type="ORF">MAM1_0537c10869</name>
</gene>
<protein>
    <submittedName>
        <fullName evidence="2">Uncharacterized protein</fullName>
    </submittedName>
</protein>
<dbReference type="EMBL" id="DF836826">
    <property type="protein sequence ID" value="GAN11310.1"/>
    <property type="molecule type" value="Genomic_DNA"/>
</dbReference>
<evidence type="ECO:0000256" key="1">
    <source>
        <dbReference type="SAM" id="SignalP"/>
    </source>
</evidence>
<dbReference type="AlphaFoldDB" id="A0A0C9LYT6"/>
<evidence type="ECO:0000313" key="2">
    <source>
        <dbReference type="EMBL" id="GAN11310.1"/>
    </source>
</evidence>
<organism evidence="2">
    <name type="scientific">Mucor ambiguus</name>
    <dbReference type="NCBI Taxonomy" id="91626"/>
    <lineage>
        <taxon>Eukaryota</taxon>
        <taxon>Fungi</taxon>
        <taxon>Fungi incertae sedis</taxon>
        <taxon>Mucoromycota</taxon>
        <taxon>Mucoromycotina</taxon>
        <taxon>Mucoromycetes</taxon>
        <taxon>Mucorales</taxon>
        <taxon>Mucorineae</taxon>
        <taxon>Mucoraceae</taxon>
        <taxon>Mucor</taxon>
    </lineage>
</organism>
<name>A0A0C9LYT6_9FUNG</name>
<dbReference type="OrthoDB" id="2412648at2759"/>
<accession>A0A0C9LYT6</accession>
<reference evidence="2" key="1">
    <citation type="submission" date="2014-09" db="EMBL/GenBank/DDBJ databases">
        <title>Draft genome sequence of an oleaginous Mucoromycotina fungus Mucor ambiguus NBRC6742.</title>
        <authorList>
            <person name="Takeda I."/>
            <person name="Yamane N."/>
            <person name="Morita T."/>
            <person name="Tamano K."/>
            <person name="Machida M."/>
            <person name="Baker S."/>
            <person name="Koike H."/>
        </authorList>
    </citation>
    <scope>NUCLEOTIDE SEQUENCE</scope>
    <source>
        <strain evidence="2">NBRC 6742</strain>
    </source>
</reference>
<proteinExistence type="predicted"/>
<feature type="chain" id="PRO_5002209016" evidence="1">
    <location>
        <begin position="21"/>
        <end position="126"/>
    </location>
</feature>
<dbReference type="Proteomes" id="UP000053815">
    <property type="component" value="Unassembled WGS sequence"/>
</dbReference>
<keyword evidence="3" id="KW-1185">Reference proteome</keyword>
<keyword evidence="1" id="KW-0732">Signal</keyword>